<evidence type="ECO:0000313" key="4">
    <source>
        <dbReference type="Proteomes" id="UP000245942"/>
    </source>
</evidence>
<proteinExistence type="predicted"/>
<feature type="region of interest" description="Disordered" evidence="1">
    <location>
        <begin position="1"/>
        <end position="30"/>
    </location>
</feature>
<dbReference type="GO" id="GO:0008999">
    <property type="term" value="F:protein-N-terminal-alanine acetyltransferase activity"/>
    <property type="evidence" value="ECO:0007669"/>
    <property type="project" value="TreeGrafter"/>
</dbReference>
<reference evidence="3 4" key="1">
    <citation type="journal article" date="2018" name="Mol. Biol. Evol.">
        <title>Broad Genomic Sampling Reveals a Smut Pathogenic Ancestry of the Fungal Clade Ustilaginomycotina.</title>
        <authorList>
            <person name="Kijpornyongpan T."/>
            <person name="Mondo S.J."/>
            <person name="Barry K."/>
            <person name="Sandor L."/>
            <person name="Lee J."/>
            <person name="Lipzen A."/>
            <person name="Pangilinan J."/>
            <person name="LaButti K."/>
            <person name="Hainaut M."/>
            <person name="Henrissat B."/>
            <person name="Grigoriev I.V."/>
            <person name="Spatafora J.W."/>
            <person name="Aime M.C."/>
        </authorList>
    </citation>
    <scope>NUCLEOTIDE SEQUENCE [LARGE SCALE GENOMIC DNA]</scope>
    <source>
        <strain evidence="3 4">MCA 4718</strain>
    </source>
</reference>
<dbReference type="GO" id="GO:1990189">
    <property type="term" value="F:protein N-terminal-serine acetyltransferase activity"/>
    <property type="evidence" value="ECO:0007669"/>
    <property type="project" value="TreeGrafter"/>
</dbReference>
<dbReference type="RefSeq" id="XP_025347731.1">
    <property type="nucleotide sequence ID" value="XM_025494291.1"/>
</dbReference>
<evidence type="ECO:0000256" key="1">
    <source>
        <dbReference type="SAM" id="MobiDB-lite"/>
    </source>
</evidence>
<dbReference type="Gene3D" id="3.40.630.30">
    <property type="match status" value="1"/>
</dbReference>
<dbReference type="InterPro" id="IPR051908">
    <property type="entry name" value="Ribosomal_N-acetyltransferase"/>
</dbReference>
<dbReference type="InterPro" id="IPR000182">
    <property type="entry name" value="GNAT_dom"/>
</dbReference>
<dbReference type="OrthoDB" id="41238at2759"/>
<dbReference type="PANTHER" id="PTHR43441">
    <property type="entry name" value="RIBOSOMAL-PROTEIN-SERINE ACETYLTRANSFERASE"/>
    <property type="match status" value="1"/>
</dbReference>
<dbReference type="AlphaFoldDB" id="A0A316U7Z4"/>
<sequence>MDPNFPTDADYASWGQRTGPEVDPTPAAMPRPKVLRGRFVELRSPTDEDLEDWWRAFGQSRETDSYWSYMLNGPYKGLPFPTGDAQGEASASLNGEEGAAQREARAKATFMKDCISKRDDPTYCYYAIVSLNAGAASTSEPRLSGRAQGVFCLFNSNLPNRTTELGHVMLAPSIRGTRAATEAFFLLMQRAFEGDTEEGEEKGEGRAISVGGQRRLTTFRRLEWKCNELNGPSQSAARRLGFTYEGIFRQHMINKARSRDTAWFSIIDSEWPLLRQAFQLWLAEDNFYPAEEGSNTQGRERQKVGLREIREKLVEQTGSVMK</sequence>
<feature type="domain" description="N-acetyltransferase" evidence="2">
    <location>
        <begin position="41"/>
        <end position="243"/>
    </location>
</feature>
<evidence type="ECO:0000259" key="2">
    <source>
        <dbReference type="Pfam" id="PF13302"/>
    </source>
</evidence>
<organism evidence="3 4">
    <name type="scientific">Pseudomicrostroma glucosiphilum</name>
    <dbReference type="NCBI Taxonomy" id="1684307"/>
    <lineage>
        <taxon>Eukaryota</taxon>
        <taxon>Fungi</taxon>
        <taxon>Dikarya</taxon>
        <taxon>Basidiomycota</taxon>
        <taxon>Ustilaginomycotina</taxon>
        <taxon>Exobasidiomycetes</taxon>
        <taxon>Microstromatales</taxon>
        <taxon>Microstromatales incertae sedis</taxon>
        <taxon>Pseudomicrostroma</taxon>
    </lineage>
</organism>
<dbReference type="PANTHER" id="PTHR43441:SF2">
    <property type="entry name" value="FAMILY ACETYLTRANSFERASE, PUTATIVE (AFU_ORTHOLOGUE AFUA_7G00850)-RELATED"/>
    <property type="match status" value="1"/>
</dbReference>
<accession>A0A316U7Z4</accession>
<protein>
    <submittedName>
        <fullName evidence="3">Acyl-CoA N-acyltransferase</fullName>
    </submittedName>
</protein>
<keyword evidence="3" id="KW-0808">Transferase</keyword>
<dbReference type="EMBL" id="KZ819327">
    <property type="protein sequence ID" value="PWN20571.1"/>
    <property type="molecule type" value="Genomic_DNA"/>
</dbReference>
<evidence type="ECO:0000313" key="3">
    <source>
        <dbReference type="EMBL" id="PWN20571.1"/>
    </source>
</evidence>
<gene>
    <name evidence="3" type="ORF">BCV69DRAFT_299054</name>
</gene>
<keyword evidence="3" id="KW-0012">Acyltransferase</keyword>
<dbReference type="InterPro" id="IPR016181">
    <property type="entry name" value="Acyl_CoA_acyltransferase"/>
</dbReference>
<dbReference type="GeneID" id="37016025"/>
<dbReference type="Proteomes" id="UP000245942">
    <property type="component" value="Unassembled WGS sequence"/>
</dbReference>
<dbReference type="SUPFAM" id="SSF55729">
    <property type="entry name" value="Acyl-CoA N-acyltransferases (Nat)"/>
    <property type="match status" value="1"/>
</dbReference>
<dbReference type="Pfam" id="PF13302">
    <property type="entry name" value="Acetyltransf_3"/>
    <property type="match status" value="1"/>
</dbReference>
<keyword evidence="4" id="KW-1185">Reference proteome</keyword>
<name>A0A316U7Z4_9BASI</name>